<comment type="caution">
    <text evidence="3">The sequence shown here is derived from an EMBL/GenBank/DDBJ whole genome shotgun (WGS) entry which is preliminary data.</text>
</comment>
<evidence type="ECO:0000313" key="4">
    <source>
        <dbReference type="Proteomes" id="UP000826234"/>
    </source>
</evidence>
<dbReference type="SUPFAM" id="SSF50978">
    <property type="entry name" value="WD40 repeat-like"/>
    <property type="match status" value="1"/>
</dbReference>
<keyword evidence="2" id="KW-0677">Repeat</keyword>
<evidence type="ECO:0000256" key="2">
    <source>
        <dbReference type="ARBA" id="ARBA00022737"/>
    </source>
</evidence>
<proteinExistence type="predicted"/>
<evidence type="ECO:0000256" key="1">
    <source>
        <dbReference type="ARBA" id="ARBA00022574"/>
    </source>
</evidence>
<reference evidence="3 4" key="1">
    <citation type="journal article" date="2022" name="Gigascience">
        <title>A chromosome-level genome assembly and annotation of the desert horned lizard, Phrynosoma platyrhinos, provides insight into chromosomal rearrangements among reptiles.</title>
        <authorList>
            <person name="Koochekian N."/>
            <person name="Ascanio A."/>
            <person name="Farleigh K."/>
            <person name="Card D.C."/>
            <person name="Schield D.R."/>
            <person name="Castoe T.A."/>
            <person name="Jezkova T."/>
        </authorList>
    </citation>
    <scope>NUCLEOTIDE SEQUENCE [LARGE SCALE GENOMIC DNA]</scope>
    <source>
        <strain evidence="3">NK-2021</strain>
    </source>
</reference>
<organism evidence="3 4">
    <name type="scientific">Phrynosoma platyrhinos</name>
    <name type="common">Desert horned lizard</name>
    <dbReference type="NCBI Taxonomy" id="52577"/>
    <lineage>
        <taxon>Eukaryota</taxon>
        <taxon>Metazoa</taxon>
        <taxon>Chordata</taxon>
        <taxon>Craniata</taxon>
        <taxon>Vertebrata</taxon>
        <taxon>Euteleostomi</taxon>
        <taxon>Lepidosauria</taxon>
        <taxon>Squamata</taxon>
        <taxon>Bifurcata</taxon>
        <taxon>Unidentata</taxon>
        <taxon>Episquamata</taxon>
        <taxon>Toxicofera</taxon>
        <taxon>Iguania</taxon>
        <taxon>Phrynosomatidae</taxon>
        <taxon>Phrynosomatinae</taxon>
        <taxon>Phrynosoma</taxon>
    </lineage>
</organism>
<dbReference type="PRINTS" id="PR00600">
    <property type="entry name" value="PP2APR55"/>
</dbReference>
<evidence type="ECO:0008006" key="5">
    <source>
        <dbReference type="Google" id="ProtNLM"/>
    </source>
</evidence>
<evidence type="ECO:0000313" key="3">
    <source>
        <dbReference type="EMBL" id="KAH0629734.1"/>
    </source>
</evidence>
<keyword evidence="4" id="KW-1185">Reference proteome</keyword>
<feature type="non-terminal residue" evidence="3">
    <location>
        <position position="1"/>
    </location>
</feature>
<accession>A0ABQ7TJQ3</accession>
<dbReference type="Proteomes" id="UP000826234">
    <property type="component" value="Unassembled WGS sequence"/>
</dbReference>
<dbReference type="InterPro" id="IPR036322">
    <property type="entry name" value="WD40_repeat_dom_sf"/>
</dbReference>
<sequence length="83" mass="9246">KSTLYCLLCLNSLVPDIVDIKPANMEELTEVITAAEFHPHHCNTFVYSSSKGTIRLCDMRASALCDRHSKYSPPPLHDLISVS</sequence>
<gene>
    <name evidence="3" type="ORF">JD844_012047</name>
</gene>
<dbReference type="PANTHER" id="PTHR11871">
    <property type="entry name" value="PROTEIN PHOSPHATASE PP2A REGULATORY SUBUNIT B"/>
    <property type="match status" value="1"/>
</dbReference>
<dbReference type="InterPro" id="IPR000009">
    <property type="entry name" value="PP2A_PR55"/>
</dbReference>
<dbReference type="EMBL" id="JAIPUX010000439">
    <property type="protein sequence ID" value="KAH0629734.1"/>
    <property type="molecule type" value="Genomic_DNA"/>
</dbReference>
<protein>
    <recommendedName>
        <fullName evidence="5">Recombination activating protein 1</fullName>
    </recommendedName>
</protein>
<name>A0ABQ7TJQ3_PHRPL</name>
<keyword evidence="1" id="KW-0853">WD repeat</keyword>